<evidence type="ECO:0000259" key="1">
    <source>
        <dbReference type="PROSITE" id="PS50011"/>
    </source>
</evidence>
<protein>
    <recommendedName>
        <fullName evidence="1">Protein kinase domain-containing protein</fullName>
    </recommendedName>
</protein>
<dbReference type="Proteomes" id="UP000799437">
    <property type="component" value="Unassembled WGS sequence"/>
</dbReference>
<keyword evidence="3" id="KW-1185">Reference proteome</keyword>
<evidence type="ECO:0000313" key="2">
    <source>
        <dbReference type="EMBL" id="KAF2761735.1"/>
    </source>
</evidence>
<reference evidence="2" key="1">
    <citation type="journal article" date="2020" name="Stud. Mycol.">
        <title>101 Dothideomycetes genomes: a test case for predicting lifestyles and emergence of pathogens.</title>
        <authorList>
            <person name="Haridas S."/>
            <person name="Albert R."/>
            <person name="Binder M."/>
            <person name="Bloem J."/>
            <person name="Labutti K."/>
            <person name="Salamov A."/>
            <person name="Andreopoulos B."/>
            <person name="Baker S."/>
            <person name="Barry K."/>
            <person name="Bills G."/>
            <person name="Bluhm B."/>
            <person name="Cannon C."/>
            <person name="Castanera R."/>
            <person name="Culley D."/>
            <person name="Daum C."/>
            <person name="Ezra D."/>
            <person name="Gonzalez J."/>
            <person name="Henrissat B."/>
            <person name="Kuo A."/>
            <person name="Liang C."/>
            <person name="Lipzen A."/>
            <person name="Lutzoni F."/>
            <person name="Magnuson J."/>
            <person name="Mondo S."/>
            <person name="Nolan M."/>
            <person name="Ohm R."/>
            <person name="Pangilinan J."/>
            <person name="Park H.-J."/>
            <person name="Ramirez L."/>
            <person name="Alfaro M."/>
            <person name="Sun H."/>
            <person name="Tritt A."/>
            <person name="Yoshinaga Y."/>
            <person name="Zwiers L.-H."/>
            <person name="Turgeon B."/>
            <person name="Goodwin S."/>
            <person name="Spatafora J."/>
            <person name="Crous P."/>
            <person name="Grigoriev I."/>
        </authorList>
    </citation>
    <scope>NUCLEOTIDE SEQUENCE</scope>
    <source>
        <strain evidence="2">CBS 121739</strain>
    </source>
</reference>
<dbReference type="GO" id="GO:0005524">
    <property type="term" value="F:ATP binding"/>
    <property type="evidence" value="ECO:0007669"/>
    <property type="project" value="InterPro"/>
</dbReference>
<dbReference type="EMBL" id="ML996566">
    <property type="protein sequence ID" value="KAF2761735.1"/>
    <property type="molecule type" value="Genomic_DNA"/>
</dbReference>
<name>A0A6A6WI08_9PEZI</name>
<dbReference type="PROSITE" id="PS50011">
    <property type="entry name" value="PROTEIN_KINASE_DOM"/>
    <property type="match status" value="1"/>
</dbReference>
<dbReference type="InterPro" id="IPR000719">
    <property type="entry name" value="Prot_kinase_dom"/>
</dbReference>
<dbReference type="Gene3D" id="1.10.510.10">
    <property type="entry name" value="Transferase(Phosphotransferase) domain 1"/>
    <property type="match status" value="1"/>
</dbReference>
<organism evidence="2 3">
    <name type="scientific">Pseudovirgaria hyperparasitica</name>
    <dbReference type="NCBI Taxonomy" id="470096"/>
    <lineage>
        <taxon>Eukaryota</taxon>
        <taxon>Fungi</taxon>
        <taxon>Dikarya</taxon>
        <taxon>Ascomycota</taxon>
        <taxon>Pezizomycotina</taxon>
        <taxon>Dothideomycetes</taxon>
        <taxon>Dothideomycetes incertae sedis</taxon>
        <taxon>Acrospermales</taxon>
        <taxon>Acrospermaceae</taxon>
        <taxon>Pseudovirgaria</taxon>
    </lineage>
</organism>
<dbReference type="OrthoDB" id="4062651at2759"/>
<dbReference type="InterPro" id="IPR011009">
    <property type="entry name" value="Kinase-like_dom_sf"/>
</dbReference>
<dbReference type="AlphaFoldDB" id="A0A6A6WI08"/>
<gene>
    <name evidence="2" type="ORF">EJ05DRAFT_496635</name>
</gene>
<feature type="domain" description="Protein kinase" evidence="1">
    <location>
        <begin position="210"/>
        <end position="510"/>
    </location>
</feature>
<accession>A0A6A6WI08</accession>
<dbReference type="GO" id="GO:0004672">
    <property type="term" value="F:protein kinase activity"/>
    <property type="evidence" value="ECO:0007669"/>
    <property type="project" value="InterPro"/>
</dbReference>
<proteinExistence type="predicted"/>
<dbReference type="RefSeq" id="XP_033604186.1">
    <property type="nucleotide sequence ID" value="XM_033746426.1"/>
</dbReference>
<sequence>MDLAASDVDLLCQPTGAFVDIEDYLHRINTVTEGPKDQSLLRAFDVDSNSPLHQSRQNGEHNGRWRLDGIDCQGTQIYIVPLFIHHPAPKRIDLFIPPQHRYSPGLRESLDAAWAFCIRDSRVNTLGIAEYVITALEHWTNAIGPDAVERLWTDAPFGSRLVLDRISASVFDTTIRFVKEFDVERQMLSFVQLQSMWKLPHQDIPDPISLDELRLLGQLHDTVSLVMLPTSVGGKKAIFKSSLHDVKYMYHELKLLLTMRPHVNVMSKPWHLVTVKDRYGGDDKTVGFILPFYEQGNLADIVSYRKGLGTLELKDQFRWAMQIVVALRHVKTGPAKFYSELKADNLLLDNDDNVVLIDFEQMGNWATYSAPEIHYVEYCKRLSKSPHVPAAEQKRYKAILESHVGLTQDPDPTYDNPVNGYYTAWTTLTPEEQEAAEVFSLGMALWCIFEGCADTRNSVLKAFRYDSEQEFPEFWRSPNAIRKLIYDCTQGFRNSDLGRTRIIRINDKVYPRGRSGVNGEPTGTALEAAVAAQQMWKERVAAMETFLDAKARWKRGERNRGDEQLLGFMNRPKLQEVQHRLFEIQAGISQ</sequence>
<dbReference type="SUPFAM" id="SSF56112">
    <property type="entry name" value="Protein kinase-like (PK-like)"/>
    <property type="match status" value="1"/>
</dbReference>
<dbReference type="GeneID" id="54487480"/>
<evidence type="ECO:0000313" key="3">
    <source>
        <dbReference type="Proteomes" id="UP000799437"/>
    </source>
</evidence>